<feature type="compositionally biased region" description="Polar residues" evidence="1">
    <location>
        <begin position="61"/>
        <end position="75"/>
    </location>
</feature>
<evidence type="ECO:0000256" key="1">
    <source>
        <dbReference type="SAM" id="MobiDB-lite"/>
    </source>
</evidence>
<keyword evidence="3" id="KW-1185">Reference proteome</keyword>
<feature type="region of interest" description="Disordered" evidence="1">
    <location>
        <begin position="171"/>
        <end position="191"/>
    </location>
</feature>
<evidence type="ECO:0000313" key="2">
    <source>
        <dbReference type="EMBL" id="KAL1796217.1"/>
    </source>
</evidence>
<protein>
    <recommendedName>
        <fullName evidence="4">F-box domain-containing protein</fullName>
    </recommendedName>
</protein>
<reference evidence="2 3" key="1">
    <citation type="submission" date="2024-09" db="EMBL/GenBank/DDBJ databases">
        <title>T2T genomes of carrot and Alternaria dauci and their utility for understanding host-pathogen interaction during carrot leaf blight disease.</title>
        <authorList>
            <person name="Liu W."/>
            <person name="Xu S."/>
            <person name="Ou C."/>
            <person name="Liu X."/>
            <person name="Zhuang F."/>
            <person name="Deng X.W."/>
        </authorList>
    </citation>
    <scope>NUCLEOTIDE SEQUENCE [LARGE SCALE GENOMIC DNA]</scope>
    <source>
        <strain evidence="2 3">A2016</strain>
    </source>
</reference>
<evidence type="ECO:0000313" key="3">
    <source>
        <dbReference type="Proteomes" id="UP001578633"/>
    </source>
</evidence>
<sequence length="275" mass="31032">MTSTAAPQLRRSKRKQAEQATTPVPDTTNDDAPAPRKRARKAVASATEPHTIKNADEGFNEPNTDSEPIQSQQDNYTLPPFLALPRELRDEIYKHILNSDKSSKIKSSSRGNIATRCGLVGVNNQISAEFLDAVLFHAPVITTVVRNHNFAPVVTFLNRLSQAQLNRLSAYPKSEAAGTDDDDDDDDDGSPKRKIRIILSYTAKAQDSRAHLNRWLDRFDHPGKRGKEIEFEYGNDGTYTNGGYKQRPKLRATASKRWNEEAKKIIYNAGRRRWW</sequence>
<dbReference type="EMBL" id="JBHGVX010000004">
    <property type="protein sequence ID" value="KAL1796217.1"/>
    <property type="molecule type" value="Genomic_DNA"/>
</dbReference>
<comment type="caution">
    <text evidence="2">The sequence shown here is derived from an EMBL/GenBank/DDBJ whole genome shotgun (WGS) entry which is preliminary data.</text>
</comment>
<organism evidence="2 3">
    <name type="scientific">Alternaria dauci</name>
    <dbReference type="NCBI Taxonomy" id="48095"/>
    <lineage>
        <taxon>Eukaryota</taxon>
        <taxon>Fungi</taxon>
        <taxon>Dikarya</taxon>
        <taxon>Ascomycota</taxon>
        <taxon>Pezizomycotina</taxon>
        <taxon>Dothideomycetes</taxon>
        <taxon>Pleosporomycetidae</taxon>
        <taxon>Pleosporales</taxon>
        <taxon>Pleosporineae</taxon>
        <taxon>Pleosporaceae</taxon>
        <taxon>Alternaria</taxon>
        <taxon>Alternaria sect. Porri</taxon>
    </lineage>
</organism>
<evidence type="ECO:0008006" key="4">
    <source>
        <dbReference type="Google" id="ProtNLM"/>
    </source>
</evidence>
<name>A0ABR3UIZ4_9PLEO</name>
<feature type="compositionally biased region" description="Polar residues" evidence="1">
    <location>
        <begin position="18"/>
        <end position="27"/>
    </location>
</feature>
<dbReference type="RefSeq" id="XP_069306801.1">
    <property type="nucleotide sequence ID" value="XM_069451605.1"/>
</dbReference>
<dbReference type="Proteomes" id="UP001578633">
    <property type="component" value="Chromosome 4"/>
</dbReference>
<feature type="compositionally biased region" description="Acidic residues" evidence="1">
    <location>
        <begin position="178"/>
        <end position="188"/>
    </location>
</feature>
<dbReference type="GeneID" id="96085079"/>
<accession>A0ABR3UIZ4</accession>
<proteinExistence type="predicted"/>
<gene>
    <name evidence="2" type="ORF">ACET3X_004757</name>
</gene>
<feature type="region of interest" description="Disordered" evidence="1">
    <location>
        <begin position="1"/>
        <end position="75"/>
    </location>
</feature>